<evidence type="ECO:0000313" key="3">
    <source>
        <dbReference type="Proteomes" id="UP000683000"/>
    </source>
</evidence>
<feature type="region of interest" description="Disordered" evidence="1">
    <location>
        <begin position="307"/>
        <end position="336"/>
    </location>
</feature>
<feature type="compositionally biased region" description="Acidic residues" evidence="1">
    <location>
        <begin position="57"/>
        <end position="77"/>
    </location>
</feature>
<feature type="compositionally biased region" description="Basic and acidic residues" evidence="1">
    <location>
        <begin position="229"/>
        <end position="240"/>
    </location>
</feature>
<feature type="compositionally biased region" description="Basic residues" evidence="1">
    <location>
        <begin position="321"/>
        <end position="336"/>
    </location>
</feature>
<dbReference type="GO" id="GO:0005763">
    <property type="term" value="C:mitochondrial small ribosomal subunit"/>
    <property type="evidence" value="ECO:0007669"/>
    <property type="project" value="TreeGrafter"/>
</dbReference>
<dbReference type="OrthoDB" id="10052321at2759"/>
<protein>
    <submittedName>
        <fullName evidence="2">Eukaryotic mitochondrial regulator protein-domain-containing protein</fullName>
    </submittedName>
</protein>
<dbReference type="Pfam" id="PF12298">
    <property type="entry name" value="Bot1p"/>
    <property type="match status" value="1"/>
</dbReference>
<proteinExistence type="predicted"/>
<dbReference type="Proteomes" id="UP000683000">
    <property type="component" value="Unassembled WGS sequence"/>
</dbReference>
<keyword evidence="3" id="KW-1185">Reference proteome</keyword>
<reference evidence="2" key="1">
    <citation type="submission" date="2021-03" db="EMBL/GenBank/DDBJ databases">
        <title>Evolutionary innovations through gain and loss of genes in the ectomycorrhizal Boletales.</title>
        <authorList>
            <person name="Wu G."/>
            <person name="Miyauchi S."/>
            <person name="Morin E."/>
            <person name="Yang Z.-L."/>
            <person name="Xu J."/>
            <person name="Martin F.M."/>
        </authorList>
    </citation>
    <scope>NUCLEOTIDE SEQUENCE</scope>
    <source>
        <strain evidence="2">BR01</strain>
    </source>
</reference>
<feature type="region of interest" description="Disordered" evidence="1">
    <location>
        <begin position="210"/>
        <end position="241"/>
    </location>
</feature>
<feature type="region of interest" description="Disordered" evidence="1">
    <location>
        <begin position="37"/>
        <end position="77"/>
    </location>
</feature>
<dbReference type="GO" id="GO:0032543">
    <property type="term" value="P:mitochondrial translation"/>
    <property type="evidence" value="ECO:0007669"/>
    <property type="project" value="TreeGrafter"/>
</dbReference>
<evidence type="ECO:0000256" key="1">
    <source>
        <dbReference type="SAM" id="MobiDB-lite"/>
    </source>
</evidence>
<sequence>MIPRLYHASSRLFVSTRVHHDARLTFSSSAISFVRRPPQRSAGERANLAAVGRQPGETEDAVEENESNTDESKEDEEFDRWLLAGEKKVNESGIRSYKNPHEHFLKNVAPSFREPSPRNWLGRDVPFPLNPSFKPPIPLSDELRTRLYRAYMIDPKLNSVRALAARHNISIKRVDAILRLKGMEESWKKNKPVQTGFTKGMERLLGVAEAAKRKEQDTNELLEDGLTGKSDRPDSDEGNNRTRQRYQRLFWESVAEGEELVMPNVLAAQRGAASARTKFKGKTTLVERAQGRPAIMFTDVGNAFVDEREKERRESEGARRSTLKARKRMRKHSLHA</sequence>
<dbReference type="EMBL" id="JAGFBS010000002">
    <property type="protein sequence ID" value="KAG6380794.1"/>
    <property type="molecule type" value="Genomic_DNA"/>
</dbReference>
<accession>A0A8I2YWV5</accession>
<dbReference type="AlphaFoldDB" id="A0A8I2YWV5"/>
<dbReference type="PANTHER" id="PTHR28158">
    <property type="entry name" value="37S RIBOSOMAL PROTEIN S35, MITOCHONDRIAL"/>
    <property type="match status" value="1"/>
</dbReference>
<feature type="compositionally biased region" description="Basic and acidic residues" evidence="1">
    <location>
        <begin position="307"/>
        <end position="319"/>
    </location>
</feature>
<dbReference type="PANTHER" id="PTHR28158:SF1">
    <property type="entry name" value="SMALL RIBOSOMAL SUBUNIT PROTEIN MS45"/>
    <property type="match status" value="1"/>
</dbReference>
<organism evidence="2 3">
    <name type="scientific">Boletus reticuloceps</name>
    <dbReference type="NCBI Taxonomy" id="495285"/>
    <lineage>
        <taxon>Eukaryota</taxon>
        <taxon>Fungi</taxon>
        <taxon>Dikarya</taxon>
        <taxon>Basidiomycota</taxon>
        <taxon>Agaricomycotina</taxon>
        <taxon>Agaricomycetes</taxon>
        <taxon>Agaricomycetidae</taxon>
        <taxon>Boletales</taxon>
        <taxon>Boletineae</taxon>
        <taxon>Boletaceae</taxon>
        <taxon>Boletoideae</taxon>
        <taxon>Boletus</taxon>
    </lineage>
</organism>
<evidence type="ECO:0000313" key="2">
    <source>
        <dbReference type="EMBL" id="KAG6380794.1"/>
    </source>
</evidence>
<dbReference type="InterPro" id="IPR021036">
    <property type="entry name" value="Ribosomal_mS45"/>
</dbReference>
<gene>
    <name evidence="2" type="ORF">JVT61DRAFT_5178</name>
</gene>
<name>A0A8I2YWV5_9AGAM</name>
<dbReference type="GO" id="GO:0003735">
    <property type="term" value="F:structural constituent of ribosome"/>
    <property type="evidence" value="ECO:0007669"/>
    <property type="project" value="TreeGrafter"/>
</dbReference>
<comment type="caution">
    <text evidence="2">The sequence shown here is derived from an EMBL/GenBank/DDBJ whole genome shotgun (WGS) entry which is preliminary data.</text>
</comment>